<dbReference type="AlphaFoldDB" id="A0ABD3G2Y1"/>
<evidence type="ECO:0000313" key="3">
    <source>
        <dbReference type="Proteomes" id="UP001632037"/>
    </source>
</evidence>
<gene>
    <name evidence="2" type="ORF">V7S43_001193</name>
</gene>
<name>A0ABD3G2Y1_9STRA</name>
<reference evidence="2 3" key="1">
    <citation type="submission" date="2024-09" db="EMBL/GenBank/DDBJ databases">
        <title>Genome sequencing and assembly of Phytophthora oleae, isolate VK10A, causative agent of rot of olive drupes.</title>
        <authorList>
            <person name="Conti Taguali S."/>
            <person name="Riolo M."/>
            <person name="La Spada F."/>
            <person name="Cacciola S.O."/>
            <person name="Dionisio G."/>
        </authorList>
    </citation>
    <scope>NUCLEOTIDE SEQUENCE [LARGE SCALE GENOMIC DNA]</scope>
    <source>
        <strain evidence="2 3">VK10A</strain>
    </source>
</reference>
<dbReference type="Proteomes" id="UP001632037">
    <property type="component" value="Unassembled WGS sequence"/>
</dbReference>
<feature type="region of interest" description="Disordered" evidence="1">
    <location>
        <begin position="1"/>
        <end position="57"/>
    </location>
</feature>
<evidence type="ECO:0000256" key="1">
    <source>
        <dbReference type="SAM" id="MobiDB-lite"/>
    </source>
</evidence>
<organism evidence="2 3">
    <name type="scientific">Phytophthora oleae</name>
    <dbReference type="NCBI Taxonomy" id="2107226"/>
    <lineage>
        <taxon>Eukaryota</taxon>
        <taxon>Sar</taxon>
        <taxon>Stramenopiles</taxon>
        <taxon>Oomycota</taxon>
        <taxon>Peronosporomycetes</taxon>
        <taxon>Peronosporales</taxon>
        <taxon>Peronosporaceae</taxon>
        <taxon>Phytophthora</taxon>
    </lineage>
</organism>
<keyword evidence="3" id="KW-1185">Reference proteome</keyword>
<comment type="caution">
    <text evidence="2">The sequence shown here is derived from an EMBL/GenBank/DDBJ whole genome shotgun (WGS) entry which is preliminary data.</text>
</comment>
<protein>
    <submittedName>
        <fullName evidence="2">Uncharacterized protein</fullName>
    </submittedName>
</protein>
<accession>A0ABD3G2Y1</accession>
<proteinExistence type="predicted"/>
<sequence length="57" mass="5938">MDEIAKSDPSDDDDGVPKISSAIPKLLGGAQVKPLNSQKTEEGIKAATSAVRVNSRT</sequence>
<dbReference type="EMBL" id="JBIMZQ010000002">
    <property type="protein sequence ID" value="KAL3673483.1"/>
    <property type="molecule type" value="Genomic_DNA"/>
</dbReference>
<evidence type="ECO:0000313" key="2">
    <source>
        <dbReference type="EMBL" id="KAL3673483.1"/>
    </source>
</evidence>